<dbReference type="SMART" id="SM00382">
    <property type="entry name" value="AAA"/>
    <property type="match status" value="1"/>
</dbReference>
<evidence type="ECO:0000256" key="1">
    <source>
        <dbReference type="ARBA" id="ARBA00005417"/>
    </source>
</evidence>
<dbReference type="Pfam" id="PF00005">
    <property type="entry name" value="ABC_tran"/>
    <property type="match status" value="1"/>
</dbReference>
<accession>A0A3S0SKU0</accession>
<dbReference type="PANTHER" id="PTHR42781">
    <property type="entry name" value="SPERMIDINE/PUTRESCINE IMPORT ATP-BINDING PROTEIN POTA"/>
    <property type="match status" value="1"/>
</dbReference>
<dbReference type="PROSITE" id="PS50893">
    <property type="entry name" value="ABC_TRANSPORTER_2"/>
    <property type="match status" value="1"/>
</dbReference>
<keyword evidence="3" id="KW-0547">Nucleotide-binding</keyword>
<dbReference type="Pfam" id="PF08402">
    <property type="entry name" value="TOBE_2"/>
    <property type="match status" value="1"/>
</dbReference>
<dbReference type="InterPro" id="IPR013611">
    <property type="entry name" value="Transp-assoc_OB_typ2"/>
</dbReference>
<dbReference type="Proteomes" id="UP000220768">
    <property type="component" value="Unassembled WGS sequence"/>
</dbReference>
<dbReference type="GO" id="GO:0005524">
    <property type="term" value="F:ATP binding"/>
    <property type="evidence" value="ECO:0007669"/>
    <property type="project" value="UniProtKB-KW"/>
</dbReference>
<proteinExistence type="inferred from homology"/>
<evidence type="ECO:0000313" key="6">
    <source>
        <dbReference type="EMBL" id="PDT00005.1"/>
    </source>
</evidence>
<dbReference type="FunFam" id="3.40.50.300:FF:000133">
    <property type="entry name" value="Spermidine/putrescine import ATP-binding protein PotA"/>
    <property type="match status" value="1"/>
</dbReference>
<dbReference type="PANTHER" id="PTHR42781:SF4">
    <property type="entry name" value="SPERMIDINE_PUTRESCINE IMPORT ATP-BINDING PROTEIN POTA"/>
    <property type="match status" value="1"/>
</dbReference>
<dbReference type="GO" id="GO:0022857">
    <property type="term" value="F:transmembrane transporter activity"/>
    <property type="evidence" value="ECO:0007669"/>
    <property type="project" value="InterPro"/>
</dbReference>
<dbReference type="SUPFAM" id="SSF50331">
    <property type="entry name" value="MOP-like"/>
    <property type="match status" value="1"/>
</dbReference>
<dbReference type="GO" id="GO:0016887">
    <property type="term" value="F:ATP hydrolysis activity"/>
    <property type="evidence" value="ECO:0007669"/>
    <property type="project" value="InterPro"/>
</dbReference>
<dbReference type="EMBL" id="RJTJ01000069">
    <property type="protein sequence ID" value="RUL95611.1"/>
    <property type="molecule type" value="Genomic_DNA"/>
</dbReference>
<dbReference type="Proteomes" id="UP000278081">
    <property type="component" value="Unassembled WGS sequence"/>
</dbReference>
<feature type="domain" description="ABC transporter" evidence="5">
    <location>
        <begin position="9"/>
        <end position="241"/>
    </location>
</feature>
<keyword evidence="2" id="KW-0813">Transport</keyword>
<evidence type="ECO:0000313" key="8">
    <source>
        <dbReference type="Proteomes" id="UP000220768"/>
    </source>
</evidence>
<evidence type="ECO:0000256" key="2">
    <source>
        <dbReference type="ARBA" id="ARBA00022448"/>
    </source>
</evidence>
<dbReference type="InterPro" id="IPR008995">
    <property type="entry name" value="Mo/tungstate-bd_C_term_dom"/>
</dbReference>
<dbReference type="InterPro" id="IPR003439">
    <property type="entry name" value="ABC_transporter-like_ATP-bd"/>
</dbReference>
<comment type="similarity">
    <text evidence="1">Belongs to the ABC transporter superfamily.</text>
</comment>
<dbReference type="OrthoDB" id="9802264at2"/>
<accession>A0A2A6J1T3</accession>
<evidence type="ECO:0000256" key="3">
    <source>
        <dbReference type="ARBA" id="ARBA00022741"/>
    </source>
</evidence>
<evidence type="ECO:0000313" key="7">
    <source>
        <dbReference type="EMBL" id="RUL95611.1"/>
    </source>
</evidence>
<evidence type="ECO:0000313" key="9">
    <source>
        <dbReference type="Proteomes" id="UP000278081"/>
    </source>
</evidence>
<dbReference type="InterPro" id="IPR050093">
    <property type="entry name" value="ABC_SmlMolc_Importer"/>
</dbReference>
<dbReference type="RefSeq" id="WP_097616116.1">
    <property type="nucleotide sequence ID" value="NZ_ML133815.1"/>
</dbReference>
<dbReference type="GO" id="GO:0015847">
    <property type="term" value="P:putrescine transport"/>
    <property type="evidence" value="ECO:0007669"/>
    <property type="project" value="UniProtKB-ARBA"/>
</dbReference>
<sequence>MGTSQATVLSLEGVSKTYDGANKPALDDVSFAVRSGEFFSILGPSGSGKTTILRTVAGFEHPDRGAITMSGHAMNGVPPFKRDVRTVFQSYALFPHLTVRENVEYPLRMRGDAKSGRSAAAMEALSLVEMSGFADRLPHQLSGGQRQRAALARSIVSRPKLLLLDEPLAALDLRLRQQMQHTLVALQKELGIAFMYVTHDQGEALSMSDRVVVLNEGKIAQLATPREIYFAPNNEFVSRFVGRSNLIPLTFEAAGNGMVARVENVTLPGLVASRSGAARMAIRYEAVQVSESVATPSPGTLRGTVEDVLFMGTSCEVNVRCGAINVIGLVPAVHHSSLEVGQAVQVKFDLQNTQVFYD</sequence>
<dbReference type="Gene3D" id="3.40.50.300">
    <property type="entry name" value="P-loop containing nucleotide triphosphate hydrolases"/>
    <property type="match status" value="1"/>
</dbReference>
<protein>
    <submittedName>
        <fullName evidence="6 7">ABC transporter ATP-binding protein</fullName>
    </submittedName>
</protein>
<reference evidence="7 9" key="2">
    <citation type="submission" date="2018-11" db="EMBL/GenBank/DDBJ databases">
        <title>Rhizobium chutanense sp. nov., isolated from root nodules of Phaseolus vulgaris in China.</title>
        <authorList>
            <person name="Huo Y."/>
        </authorList>
    </citation>
    <scope>NUCLEOTIDE SEQUENCE [LARGE SCALE GENOMIC DNA]</scope>
    <source>
        <strain evidence="7 9">C16</strain>
    </source>
</reference>
<dbReference type="SUPFAM" id="SSF52540">
    <property type="entry name" value="P-loop containing nucleoside triphosphate hydrolases"/>
    <property type="match status" value="1"/>
</dbReference>
<reference evidence="6 8" key="1">
    <citation type="submission" date="2017-09" db="EMBL/GenBank/DDBJ databases">
        <title>Comparative genomics of rhizobia isolated from Phaseolus vulgaris in China.</title>
        <authorList>
            <person name="Tong W."/>
        </authorList>
    </citation>
    <scope>NUCLEOTIDE SEQUENCE [LARGE SCALE GENOMIC DNA]</scope>
    <source>
        <strain evidence="6 8">C5</strain>
    </source>
</reference>
<dbReference type="AlphaFoldDB" id="A0A2A6J1T3"/>
<dbReference type="InterPro" id="IPR017871">
    <property type="entry name" value="ABC_transporter-like_CS"/>
</dbReference>
<dbReference type="Gene3D" id="2.40.50.100">
    <property type="match status" value="1"/>
</dbReference>
<evidence type="ECO:0000259" key="5">
    <source>
        <dbReference type="PROSITE" id="PS50893"/>
    </source>
</evidence>
<dbReference type="InterPro" id="IPR003593">
    <property type="entry name" value="AAA+_ATPase"/>
</dbReference>
<dbReference type="PROSITE" id="PS00211">
    <property type="entry name" value="ABC_TRANSPORTER_1"/>
    <property type="match status" value="1"/>
</dbReference>
<dbReference type="GO" id="GO:0043190">
    <property type="term" value="C:ATP-binding cassette (ABC) transporter complex"/>
    <property type="evidence" value="ECO:0007669"/>
    <property type="project" value="InterPro"/>
</dbReference>
<keyword evidence="8" id="KW-1185">Reference proteome</keyword>
<dbReference type="EMBL" id="NWSV01000059">
    <property type="protein sequence ID" value="PDT00005.1"/>
    <property type="molecule type" value="Genomic_DNA"/>
</dbReference>
<comment type="caution">
    <text evidence="6">The sequence shown here is derived from an EMBL/GenBank/DDBJ whole genome shotgun (WGS) entry which is preliminary data.</text>
</comment>
<evidence type="ECO:0000256" key="4">
    <source>
        <dbReference type="ARBA" id="ARBA00022840"/>
    </source>
</evidence>
<gene>
    <name evidence="6" type="ORF">CO666_32995</name>
    <name evidence="7" type="ORF">EFR84_33855</name>
</gene>
<dbReference type="InterPro" id="IPR027417">
    <property type="entry name" value="P-loop_NTPase"/>
</dbReference>
<organism evidence="6 8">
    <name type="scientific">Rhizobium chutanense</name>
    <dbReference type="NCBI Taxonomy" id="2035448"/>
    <lineage>
        <taxon>Bacteria</taxon>
        <taxon>Pseudomonadati</taxon>
        <taxon>Pseudomonadota</taxon>
        <taxon>Alphaproteobacteria</taxon>
        <taxon>Hyphomicrobiales</taxon>
        <taxon>Rhizobiaceae</taxon>
        <taxon>Rhizobium/Agrobacterium group</taxon>
        <taxon>Rhizobium</taxon>
    </lineage>
</organism>
<name>A0A2A6J1T3_9HYPH</name>
<keyword evidence="4 6" id="KW-0067">ATP-binding</keyword>